<dbReference type="InterPro" id="IPR023198">
    <property type="entry name" value="PGP-like_dom2"/>
</dbReference>
<protein>
    <submittedName>
        <fullName evidence="2">HAD family hydrolase</fullName>
        <ecNumber evidence="2">3.1.3.-</ecNumber>
    </submittedName>
</protein>
<dbReference type="Proteomes" id="UP001363010">
    <property type="component" value="Unassembled WGS sequence"/>
</dbReference>
<organism evidence="2 3">
    <name type="scientific">Variovorax humicola</name>
    <dbReference type="NCBI Taxonomy" id="1769758"/>
    <lineage>
        <taxon>Bacteria</taxon>
        <taxon>Pseudomonadati</taxon>
        <taxon>Pseudomonadota</taxon>
        <taxon>Betaproteobacteria</taxon>
        <taxon>Burkholderiales</taxon>
        <taxon>Comamonadaceae</taxon>
        <taxon>Variovorax</taxon>
    </lineage>
</organism>
<reference evidence="2 3" key="1">
    <citation type="submission" date="2024-03" db="EMBL/GenBank/DDBJ databases">
        <title>Novel species of the genus Variovorax.</title>
        <authorList>
            <person name="Liu Q."/>
            <person name="Xin Y.-H."/>
        </authorList>
    </citation>
    <scope>NUCLEOTIDE SEQUENCE [LARGE SCALE GENOMIC DNA]</scope>
    <source>
        <strain evidence="2 3">KACC 18501</strain>
    </source>
</reference>
<evidence type="ECO:0000313" key="3">
    <source>
        <dbReference type="Proteomes" id="UP001363010"/>
    </source>
</evidence>
<name>A0ABU8W2L1_9BURK</name>
<comment type="caution">
    <text evidence="2">The sequence shown here is derived from an EMBL/GenBank/DDBJ whole genome shotgun (WGS) entry which is preliminary data.</text>
</comment>
<gene>
    <name evidence="2" type="ORF">WKW80_20005</name>
</gene>
<dbReference type="SFLD" id="SFLDS00003">
    <property type="entry name" value="Haloacid_Dehalogenase"/>
    <property type="match status" value="1"/>
</dbReference>
<dbReference type="GO" id="GO:0016787">
    <property type="term" value="F:hydrolase activity"/>
    <property type="evidence" value="ECO:0007669"/>
    <property type="project" value="UniProtKB-KW"/>
</dbReference>
<keyword evidence="1 2" id="KW-0378">Hydrolase</keyword>
<dbReference type="PANTHER" id="PTHR43316:SF8">
    <property type="entry name" value="HAD FAMILY HYDROLASE"/>
    <property type="match status" value="1"/>
</dbReference>
<dbReference type="SFLD" id="SFLDG01129">
    <property type="entry name" value="C1.5:_HAD__Beta-PGM__Phosphata"/>
    <property type="match status" value="1"/>
</dbReference>
<dbReference type="Gene3D" id="1.10.150.240">
    <property type="entry name" value="Putative phosphatase, domain 2"/>
    <property type="match status" value="1"/>
</dbReference>
<dbReference type="EMBL" id="JBBKZV010000013">
    <property type="protein sequence ID" value="MEJ8824292.1"/>
    <property type="molecule type" value="Genomic_DNA"/>
</dbReference>
<dbReference type="InterPro" id="IPR036412">
    <property type="entry name" value="HAD-like_sf"/>
</dbReference>
<proteinExistence type="predicted"/>
<dbReference type="Pfam" id="PF00702">
    <property type="entry name" value="Hydrolase"/>
    <property type="match status" value="1"/>
</dbReference>
<dbReference type="InterPro" id="IPR051540">
    <property type="entry name" value="S-2-haloacid_dehalogenase"/>
</dbReference>
<evidence type="ECO:0000313" key="2">
    <source>
        <dbReference type="EMBL" id="MEJ8824292.1"/>
    </source>
</evidence>
<dbReference type="SUPFAM" id="SSF56784">
    <property type="entry name" value="HAD-like"/>
    <property type="match status" value="1"/>
</dbReference>
<accession>A0ABU8W2L1</accession>
<sequence length="261" mass="28987">MNYTMQNAVMLVDADNTLWDTDGVFANAQLALLTEIEALSGIKCPEQDRLAYVRRHDQALAAVHHQHLKYPIQMLGSSLLSGLNGQTAEDAATALVNGRATRVSFKTAIVDRAISHYADALGKIPELLPSVIEGLQAAWKRNISIIVLTEGRIEKQRSTIEAHHLGGYFSGVWEVKKDREQFERLCRRFDGALVVVIGDQPDRDIVPAKQAGCMAVLVPSRFRPSWRTEADEQAADFVAENFSIAIKWSIDATDGDYPTRR</sequence>
<dbReference type="Gene3D" id="3.40.50.1000">
    <property type="entry name" value="HAD superfamily/HAD-like"/>
    <property type="match status" value="1"/>
</dbReference>
<dbReference type="PANTHER" id="PTHR43316">
    <property type="entry name" value="HYDROLASE, HALOACID DELAHOGENASE-RELATED"/>
    <property type="match status" value="1"/>
</dbReference>
<dbReference type="InterPro" id="IPR023214">
    <property type="entry name" value="HAD_sf"/>
</dbReference>
<keyword evidence="3" id="KW-1185">Reference proteome</keyword>
<dbReference type="EC" id="3.1.3.-" evidence="2"/>
<evidence type="ECO:0000256" key="1">
    <source>
        <dbReference type="ARBA" id="ARBA00022801"/>
    </source>
</evidence>
<dbReference type="RefSeq" id="WP_340365328.1">
    <property type="nucleotide sequence ID" value="NZ_JBBKZV010000013.1"/>
</dbReference>